<dbReference type="InterPro" id="IPR050109">
    <property type="entry name" value="HTH-type_TetR-like_transc_reg"/>
</dbReference>
<dbReference type="SUPFAM" id="SSF48498">
    <property type="entry name" value="Tetracyclin repressor-like, C-terminal domain"/>
    <property type="match status" value="1"/>
</dbReference>
<dbReference type="InterPro" id="IPR001647">
    <property type="entry name" value="HTH_TetR"/>
</dbReference>
<evidence type="ECO:0000259" key="6">
    <source>
        <dbReference type="PROSITE" id="PS50977"/>
    </source>
</evidence>
<sequence length="269" mass="29547">MDRCTQCGTEIDQPERGRRRRYCSRSCQARAYRARAAAPPVARVARPRSLTSGRIATAAIALADHTGFAGLTMRRLATELGIATMSLYRHFSSRDALVVAMTDAVLDEVEPPGGHLADWRSRLEHEAREEWGLYRRHPWVLPAIASSRPPIGRGLLSAAERILTGIEQPGVGPERLLSVYLAVSGLVQGLALLPAAEETERAATGQTMEEWWSHRGEELADLLGDFPFLSEHFGPESMVVDFDALFDFALKTLLDGLETSVIPASTDNN</sequence>
<keyword evidence="4" id="KW-0804">Transcription</keyword>
<dbReference type="InterPro" id="IPR036271">
    <property type="entry name" value="Tet_transcr_reg_TetR-rel_C_sf"/>
</dbReference>
<protein>
    <submittedName>
        <fullName evidence="7">TetR/AcrR family transcriptional regulator</fullName>
    </submittedName>
</protein>
<dbReference type="GO" id="GO:0003700">
    <property type="term" value="F:DNA-binding transcription factor activity"/>
    <property type="evidence" value="ECO:0007669"/>
    <property type="project" value="TreeGrafter"/>
</dbReference>
<keyword evidence="3 5" id="KW-0238">DNA-binding</keyword>
<evidence type="ECO:0000256" key="4">
    <source>
        <dbReference type="ARBA" id="ARBA00023163"/>
    </source>
</evidence>
<keyword evidence="8" id="KW-1185">Reference proteome</keyword>
<dbReference type="InterPro" id="IPR004111">
    <property type="entry name" value="Repressor_TetR_C"/>
</dbReference>
<evidence type="ECO:0000256" key="1">
    <source>
        <dbReference type="ARBA" id="ARBA00022491"/>
    </source>
</evidence>
<dbReference type="RefSeq" id="WP_270112229.1">
    <property type="nucleotide sequence ID" value="NZ_JAPZVP010000020.1"/>
</dbReference>
<dbReference type="PROSITE" id="PS50977">
    <property type="entry name" value="HTH_TETR_2"/>
    <property type="match status" value="1"/>
</dbReference>
<dbReference type="InterPro" id="IPR009057">
    <property type="entry name" value="Homeodomain-like_sf"/>
</dbReference>
<dbReference type="PANTHER" id="PTHR30055:SF151">
    <property type="entry name" value="TRANSCRIPTIONAL REGULATORY PROTEIN"/>
    <property type="match status" value="1"/>
</dbReference>
<dbReference type="InterPro" id="IPR003012">
    <property type="entry name" value="Tet_transcr_reg_TetR"/>
</dbReference>
<dbReference type="SUPFAM" id="SSF46689">
    <property type="entry name" value="Homeodomain-like"/>
    <property type="match status" value="1"/>
</dbReference>
<evidence type="ECO:0000313" key="8">
    <source>
        <dbReference type="Proteomes" id="UP001146067"/>
    </source>
</evidence>
<dbReference type="AlphaFoldDB" id="A0A9X3PDS9"/>
<dbReference type="GO" id="GO:0045892">
    <property type="term" value="P:negative regulation of DNA-templated transcription"/>
    <property type="evidence" value="ECO:0007669"/>
    <property type="project" value="InterPro"/>
</dbReference>
<dbReference type="Pfam" id="PF02909">
    <property type="entry name" value="TetR_C_1"/>
    <property type="match status" value="1"/>
</dbReference>
<reference evidence="7" key="1">
    <citation type="submission" date="2022-12" db="EMBL/GenBank/DDBJ databases">
        <title>Gycomyces niveus sp.nov.,a novel actinomycete isolated from soil in Shouguan.</title>
        <authorList>
            <person name="Yang X."/>
        </authorList>
    </citation>
    <scope>NUCLEOTIDE SEQUENCE</scope>
    <source>
        <strain evidence="7">NEAU-A15</strain>
    </source>
</reference>
<gene>
    <name evidence="7" type="ORF">O1R50_21295</name>
</gene>
<dbReference type="Gene3D" id="1.10.10.60">
    <property type="entry name" value="Homeodomain-like"/>
    <property type="match status" value="1"/>
</dbReference>
<keyword evidence="2" id="KW-0805">Transcription regulation</keyword>
<dbReference type="PANTHER" id="PTHR30055">
    <property type="entry name" value="HTH-TYPE TRANSCRIPTIONAL REGULATOR RUTR"/>
    <property type="match status" value="1"/>
</dbReference>
<feature type="DNA-binding region" description="H-T-H motif" evidence="5">
    <location>
        <begin position="72"/>
        <end position="91"/>
    </location>
</feature>
<proteinExistence type="predicted"/>
<dbReference type="PRINTS" id="PR00455">
    <property type="entry name" value="HTHTETR"/>
</dbReference>
<comment type="caution">
    <text evidence="7">The sequence shown here is derived from an EMBL/GenBank/DDBJ whole genome shotgun (WGS) entry which is preliminary data.</text>
</comment>
<name>A0A9X3PDS9_9ACTN</name>
<evidence type="ECO:0000256" key="5">
    <source>
        <dbReference type="PROSITE-ProRule" id="PRU00335"/>
    </source>
</evidence>
<evidence type="ECO:0000313" key="7">
    <source>
        <dbReference type="EMBL" id="MDA1362176.1"/>
    </source>
</evidence>
<dbReference type="GO" id="GO:0046677">
    <property type="term" value="P:response to antibiotic"/>
    <property type="evidence" value="ECO:0007669"/>
    <property type="project" value="InterPro"/>
</dbReference>
<dbReference type="Proteomes" id="UP001146067">
    <property type="component" value="Unassembled WGS sequence"/>
</dbReference>
<dbReference type="EMBL" id="JAPZVP010000020">
    <property type="protein sequence ID" value="MDA1362176.1"/>
    <property type="molecule type" value="Genomic_DNA"/>
</dbReference>
<dbReference type="Gene3D" id="1.10.357.10">
    <property type="entry name" value="Tetracycline Repressor, domain 2"/>
    <property type="match status" value="1"/>
</dbReference>
<dbReference type="PRINTS" id="PR00400">
    <property type="entry name" value="TETREPRESSOR"/>
</dbReference>
<keyword evidence="1" id="KW-0678">Repressor</keyword>
<dbReference type="Pfam" id="PF00440">
    <property type="entry name" value="TetR_N"/>
    <property type="match status" value="1"/>
</dbReference>
<dbReference type="GO" id="GO:0000976">
    <property type="term" value="F:transcription cis-regulatory region binding"/>
    <property type="evidence" value="ECO:0007669"/>
    <property type="project" value="TreeGrafter"/>
</dbReference>
<evidence type="ECO:0000256" key="2">
    <source>
        <dbReference type="ARBA" id="ARBA00023015"/>
    </source>
</evidence>
<feature type="domain" description="HTH tetR-type" evidence="6">
    <location>
        <begin position="49"/>
        <end position="109"/>
    </location>
</feature>
<organism evidence="7 8">
    <name type="scientific">Glycomyces luteolus</name>
    <dbReference type="NCBI Taxonomy" id="2670330"/>
    <lineage>
        <taxon>Bacteria</taxon>
        <taxon>Bacillati</taxon>
        <taxon>Actinomycetota</taxon>
        <taxon>Actinomycetes</taxon>
        <taxon>Glycomycetales</taxon>
        <taxon>Glycomycetaceae</taxon>
        <taxon>Glycomyces</taxon>
    </lineage>
</organism>
<evidence type="ECO:0000256" key="3">
    <source>
        <dbReference type="ARBA" id="ARBA00023125"/>
    </source>
</evidence>
<accession>A0A9X3PDS9</accession>